<dbReference type="AlphaFoldDB" id="A0A2N3PJR7"/>
<reference evidence="1 2" key="1">
    <citation type="submission" date="2016-07" db="EMBL/GenBank/DDBJ databases">
        <title>Detection of Helicobacter winghamensis from caecal content of red fox (Vulpes vulpes).</title>
        <authorList>
            <person name="Zanoni R.G."/>
            <person name="Florio D."/>
            <person name="Caffara M."/>
            <person name="Renzi M."/>
            <person name="Parisi A."/>
            <person name="Pasquali F."/>
            <person name="Manfreda G."/>
        </authorList>
    </citation>
    <scope>NUCLEOTIDE SEQUENCE [LARGE SCALE GENOMIC DNA]</scope>
    <source>
        <strain evidence="1 2">295_13</strain>
    </source>
</reference>
<comment type="caution">
    <text evidence="1">The sequence shown here is derived from an EMBL/GenBank/DDBJ whole genome shotgun (WGS) entry which is preliminary data.</text>
</comment>
<gene>
    <name evidence="1" type="ORF">BCM31_06955</name>
</gene>
<evidence type="ECO:0000313" key="1">
    <source>
        <dbReference type="EMBL" id="PKT81399.1"/>
    </source>
</evidence>
<name>A0A2N3PJR7_9HELI</name>
<dbReference type="Proteomes" id="UP000233350">
    <property type="component" value="Unassembled WGS sequence"/>
</dbReference>
<dbReference type="EMBL" id="MBPK01000022">
    <property type="protein sequence ID" value="PKT81399.1"/>
    <property type="molecule type" value="Genomic_DNA"/>
</dbReference>
<accession>A0A2N3PJR7</accession>
<sequence>MSKINFVKFKNAIQLEDYLALRNILQEDVEIVFADDFYSAEFFKFLQNVCGGGGDSCSL</sequence>
<dbReference type="GeneID" id="78825387"/>
<protein>
    <submittedName>
        <fullName evidence="1">Uncharacterized protein</fullName>
    </submittedName>
</protein>
<dbReference type="RefSeq" id="WP_180322692.1">
    <property type="nucleotide sequence ID" value="NZ_CP063087.1"/>
</dbReference>
<keyword evidence="2" id="KW-1185">Reference proteome</keyword>
<proteinExistence type="predicted"/>
<dbReference type="STRING" id="556267.HWAG_01030"/>
<organism evidence="1 2">
    <name type="scientific">Helicobacter winghamensis</name>
    <dbReference type="NCBI Taxonomy" id="157268"/>
    <lineage>
        <taxon>Bacteria</taxon>
        <taxon>Pseudomonadati</taxon>
        <taxon>Campylobacterota</taxon>
        <taxon>Epsilonproteobacteria</taxon>
        <taxon>Campylobacterales</taxon>
        <taxon>Helicobacteraceae</taxon>
        <taxon>Helicobacter</taxon>
    </lineage>
</organism>
<evidence type="ECO:0000313" key="2">
    <source>
        <dbReference type="Proteomes" id="UP000233350"/>
    </source>
</evidence>